<evidence type="ECO:0000313" key="3">
    <source>
        <dbReference type="Proteomes" id="UP000241769"/>
    </source>
</evidence>
<keyword evidence="3" id="KW-1185">Reference proteome</keyword>
<organism evidence="2 3">
    <name type="scientific">Planoprotostelium fungivorum</name>
    <dbReference type="NCBI Taxonomy" id="1890364"/>
    <lineage>
        <taxon>Eukaryota</taxon>
        <taxon>Amoebozoa</taxon>
        <taxon>Evosea</taxon>
        <taxon>Variosea</taxon>
        <taxon>Cavosteliida</taxon>
        <taxon>Cavosteliaceae</taxon>
        <taxon>Planoprotostelium</taxon>
    </lineage>
</organism>
<dbReference type="EMBL" id="MDYQ01000235">
    <property type="protein sequence ID" value="PRP78226.1"/>
    <property type="molecule type" value="Genomic_DNA"/>
</dbReference>
<dbReference type="AlphaFoldDB" id="A0A2P6N2P6"/>
<dbReference type="InParanoid" id="A0A2P6N2P6"/>
<protein>
    <submittedName>
        <fullName evidence="2">Uncharacterized protein</fullName>
    </submittedName>
</protein>
<dbReference type="STRING" id="1890364.A0A2P6N2P6"/>
<dbReference type="InterPro" id="IPR018247">
    <property type="entry name" value="EF_Hand_1_Ca_BS"/>
</dbReference>
<feature type="compositionally biased region" description="Polar residues" evidence="1">
    <location>
        <begin position="17"/>
        <end position="27"/>
    </location>
</feature>
<sequence length="325" mass="36789">MPIRDKLSGLLHRGNSDKTLNNNTTAAPVAPLNNTVAGRSYELPAEEPVIATVAPTAVAPVAHHNPLDRNHDGRVDMNDLSGRRMSQGYEVNSLSQGYEMNQGVYVQSAQRSSITRTEPTIIETIQKDVVIQERIHPVEKEEIQPIIYREREQLDVKQVTQMLHETQIEPTIIQQRELPAERREAIIERGAPIQENIILPTVQRDATLRTQQIHAPIVEEIIKKTVIEEVQPVLERDVFVPTIIQNTQPIYEKIVEAPTVYREVRTVQELGTREIVQPLEPIIVEAPAVLQVVPITTTTTVETYDHKLNPIETRDFVNNRGLPLR</sequence>
<reference evidence="2 3" key="1">
    <citation type="journal article" date="2018" name="Genome Biol. Evol.">
        <title>Multiple Roots of Fruiting Body Formation in Amoebozoa.</title>
        <authorList>
            <person name="Hillmann F."/>
            <person name="Forbes G."/>
            <person name="Novohradska S."/>
            <person name="Ferling I."/>
            <person name="Riege K."/>
            <person name="Groth M."/>
            <person name="Westermann M."/>
            <person name="Marz M."/>
            <person name="Spaller T."/>
            <person name="Winckler T."/>
            <person name="Schaap P."/>
            <person name="Glockner G."/>
        </authorList>
    </citation>
    <scope>NUCLEOTIDE SEQUENCE [LARGE SCALE GENOMIC DNA]</scope>
    <source>
        <strain evidence="2 3">Jena</strain>
    </source>
</reference>
<dbReference type="Proteomes" id="UP000241769">
    <property type="component" value="Unassembled WGS sequence"/>
</dbReference>
<accession>A0A2P6N2P6</accession>
<dbReference type="OrthoDB" id="2118965at2759"/>
<evidence type="ECO:0000313" key="2">
    <source>
        <dbReference type="EMBL" id="PRP78226.1"/>
    </source>
</evidence>
<evidence type="ECO:0000256" key="1">
    <source>
        <dbReference type="SAM" id="MobiDB-lite"/>
    </source>
</evidence>
<comment type="caution">
    <text evidence="2">The sequence shown here is derived from an EMBL/GenBank/DDBJ whole genome shotgun (WGS) entry which is preliminary data.</text>
</comment>
<feature type="region of interest" description="Disordered" evidence="1">
    <location>
        <begin position="1"/>
        <end position="27"/>
    </location>
</feature>
<proteinExistence type="predicted"/>
<name>A0A2P6N2P6_9EUKA</name>
<gene>
    <name evidence="2" type="ORF">PROFUN_13979</name>
</gene>
<dbReference type="PROSITE" id="PS00018">
    <property type="entry name" value="EF_HAND_1"/>
    <property type="match status" value="1"/>
</dbReference>